<evidence type="ECO:0000313" key="7">
    <source>
        <dbReference type="Proteomes" id="UP001177744"/>
    </source>
</evidence>
<evidence type="ECO:0000256" key="3">
    <source>
        <dbReference type="ARBA" id="ARBA00023134"/>
    </source>
</evidence>
<dbReference type="InterPro" id="IPR027417">
    <property type="entry name" value="P-loop_NTPase"/>
</dbReference>
<feature type="binding site" evidence="5">
    <location>
        <begin position="3"/>
        <end position="7"/>
    </location>
    <ligand>
        <name>GTP</name>
        <dbReference type="ChEBI" id="CHEBI:37565"/>
    </ligand>
</feature>
<dbReference type="GO" id="GO:0007266">
    <property type="term" value="P:Rho protein signal transduction"/>
    <property type="evidence" value="ECO:0007669"/>
    <property type="project" value="TreeGrafter"/>
</dbReference>
<dbReference type="GO" id="GO:0005737">
    <property type="term" value="C:cytoplasm"/>
    <property type="evidence" value="ECO:0007669"/>
    <property type="project" value="TreeGrafter"/>
</dbReference>
<dbReference type="GO" id="GO:0046872">
    <property type="term" value="F:metal ion binding"/>
    <property type="evidence" value="ECO:0007669"/>
    <property type="project" value="UniProtKB-KW"/>
</dbReference>
<dbReference type="GO" id="GO:0031526">
    <property type="term" value="C:brush border membrane"/>
    <property type="evidence" value="ECO:0007669"/>
    <property type="project" value="TreeGrafter"/>
</dbReference>
<dbReference type="GO" id="GO:0031683">
    <property type="term" value="F:G-protein beta/gamma-subunit complex binding"/>
    <property type="evidence" value="ECO:0007669"/>
    <property type="project" value="InterPro"/>
</dbReference>
<evidence type="ECO:0000256" key="2">
    <source>
        <dbReference type="ARBA" id="ARBA00022741"/>
    </source>
</evidence>
<dbReference type="GO" id="GO:0003924">
    <property type="term" value="F:GTPase activity"/>
    <property type="evidence" value="ECO:0007669"/>
    <property type="project" value="InterPro"/>
</dbReference>
<protein>
    <submittedName>
        <fullName evidence="6">Uncharacterized protein</fullName>
    </submittedName>
</protein>
<evidence type="ECO:0000313" key="6">
    <source>
        <dbReference type="EMBL" id="KAK1334653.1"/>
    </source>
</evidence>
<keyword evidence="4" id="KW-0807">Transducer</keyword>
<dbReference type="PANTHER" id="PTHR10218:SF130">
    <property type="entry name" value="GUANINE NUCLEOTIDE-BINDING PROTEIN SUBUNIT ALPHA-12"/>
    <property type="match status" value="1"/>
</dbReference>
<sequence>MVDVDSQWSQRQKWFQCFDGITSILFIVSSSECDQVLMEDWPTKCLVEFENIFKTIINNKTDLLEPQHARCSTTSPRPSMESVCFMFHAVTNMILKENLKDIMLQ</sequence>
<evidence type="ECO:0000256" key="4">
    <source>
        <dbReference type="ARBA" id="ARBA00023224"/>
    </source>
</evidence>
<accession>A0AA40HNT4</accession>
<dbReference type="PROSITE" id="PS51882">
    <property type="entry name" value="G_ALPHA"/>
    <property type="match status" value="1"/>
</dbReference>
<dbReference type="InterPro" id="IPR001019">
    <property type="entry name" value="Gprotein_alpha_su"/>
</dbReference>
<dbReference type="Gene3D" id="3.40.50.300">
    <property type="entry name" value="P-loop containing nucleotide triphosphate hydrolases"/>
    <property type="match status" value="1"/>
</dbReference>
<dbReference type="GO" id="GO:0031752">
    <property type="term" value="F:D5 dopamine receptor binding"/>
    <property type="evidence" value="ECO:0007669"/>
    <property type="project" value="TreeGrafter"/>
</dbReference>
<dbReference type="GO" id="GO:0005525">
    <property type="term" value="F:GTP binding"/>
    <property type="evidence" value="ECO:0007669"/>
    <property type="project" value="UniProtKB-KW"/>
</dbReference>
<dbReference type="PANTHER" id="PTHR10218">
    <property type="entry name" value="GTP-BINDING PROTEIN ALPHA SUBUNIT"/>
    <property type="match status" value="1"/>
</dbReference>
<dbReference type="AlphaFoldDB" id="A0AA40HNT4"/>
<keyword evidence="7" id="KW-1185">Reference proteome</keyword>
<dbReference type="SUPFAM" id="SSF52540">
    <property type="entry name" value="P-loop containing nucleoside triphosphate hydrolases"/>
    <property type="match status" value="1"/>
</dbReference>
<comment type="caution">
    <text evidence="6">The sequence shown here is derived from an EMBL/GenBank/DDBJ whole genome shotgun (WGS) entry which is preliminary data.</text>
</comment>
<dbReference type="FunFam" id="3.40.50.300:FF:000692">
    <property type="entry name" value="Guanine nucleotide-binding protein subunit alpha"/>
    <property type="match status" value="1"/>
</dbReference>
<keyword evidence="1" id="KW-0479">Metal-binding</keyword>
<dbReference type="Pfam" id="PF00503">
    <property type="entry name" value="G-alpha"/>
    <property type="match status" value="1"/>
</dbReference>
<gene>
    <name evidence="6" type="ORF">QTO34_005661</name>
</gene>
<organism evidence="6 7">
    <name type="scientific">Cnephaeus nilssonii</name>
    <name type="common">Northern bat</name>
    <name type="synonym">Eptesicus nilssonii</name>
    <dbReference type="NCBI Taxonomy" id="3371016"/>
    <lineage>
        <taxon>Eukaryota</taxon>
        <taxon>Metazoa</taxon>
        <taxon>Chordata</taxon>
        <taxon>Craniata</taxon>
        <taxon>Vertebrata</taxon>
        <taxon>Euteleostomi</taxon>
        <taxon>Mammalia</taxon>
        <taxon>Eutheria</taxon>
        <taxon>Laurasiatheria</taxon>
        <taxon>Chiroptera</taxon>
        <taxon>Yangochiroptera</taxon>
        <taxon>Vespertilionidae</taxon>
        <taxon>Cnephaeus</taxon>
    </lineage>
</organism>
<dbReference type="GO" id="GO:0007188">
    <property type="term" value="P:adenylate cyclase-modulating G protein-coupled receptor signaling pathway"/>
    <property type="evidence" value="ECO:0007669"/>
    <property type="project" value="TreeGrafter"/>
</dbReference>
<evidence type="ECO:0000256" key="1">
    <source>
        <dbReference type="ARBA" id="ARBA00022723"/>
    </source>
</evidence>
<name>A0AA40HNT4_CNENI</name>
<dbReference type="EMBL" id="JAULJE010000015">
    <property type="protein sequence ID" value="KAK1334653.1"/>
    <property type="molecule type" value="Genomic_DNA"/>
</dbReference>
<reference evidence="6" key="1">
    <citation type="submission" date="2023-06" db="EMBL/GenBank/DDBJ databases">
        <title>Reference genome for the Northern bat (Eptesicus nilssonii), a most northern bat species.</title>
        <authorList>
            <person name="Laine V.N."/>
            <person name="Pulliainen A.T."/>
            <person name="Lilley T.M."/>
        </authorList>
    </citation>
    <scope>NUCLEOTIDE SEQUENCE</scope>
    <source>
        <strain evidence="6">BLF_Eptnil</strain>
        <tissue evidence="6">Kidney</tissue>
    </source>
</reference>
<keyword evidence="2 5" id="KW-0547">Nucleotide-binding</keyword>
<proteinExistence type="predicted"/>
<dbReference type="Proteomes" id="UP001177744">
    <property type="component" value="Unassembled WGS sequence"/>
</dbReference>
<keyword evidence="3 5" id="KW-0342">GTP-binding</keyword>
<dbReference type="GO" id="GO:0005834">
    <property type="term" value="C:heterotrimeric G-protein complex"/>
    <property type="evidence" value="ECO:0007669"/>
    <property type="project" value="TreeGrafter"/>
</dbReference>
<evidence type="ECO:0000256" key="5">
    <source>
        <dbReference type="PIRSR" id="PIRSR601019-1"/>
    </source>
</evidence>